<dbReference type="Gene3D" id="1.20.120.1630">
    <property type="match status" value="1"/>
</dbReference>
<dbReference type="PANTHER" id="PTHR10556">
    <property type="entry name" value="3-OXO-5-ALPHA-STEROID 4-DEHYDROGENASE"/>
    <property type="match status" value="1"/>
</dbReference>
<dbReference type="PROSITE" id="PS50244">
    <property type="entry name" value="S5A_REDUCTASE"/>
    <property type="match status" value="1"/>
</dbReference>
<evidence type="ECO:0000256" key="1">
    <source>
        <dbReference type="ARBA" id="ARBA00004141"/>
    </source>
</evidence>
<proteinExistence type="inferred from homology"/>
<keyword evidence="4 6" id="KW-1133">Transmembrane helix</keyword>
<keyword evidence="9" id="KW-1185">Reference proteome</keyword>
<feature type="domain" description="3-oxo-5-alpha-steroid 4-dehydrogenase C-terminal" evidence="7">
    <location>
        <begin position="141"/>
        <end position="267"/>
    </location>
</feature>
<feature type="transmembrane region" description="Helical" evidence="6">
    <location>
        <begin position="12"/>
        <end position="30"/>
    </location>
</feature>
<evidence type="ECO:0000256" key="2">
    <source>
        <dbReference type="ARBA" id="ARBA00007742"/>
    </source>
</evidence>
<dbReference type="Proteomes" id="UP000224567">
    <property type="component" value="Unassembled WGS sequence"/>
</dbReference>
<feature type="transmembrane region" description="Helical" evidence="6">
    <location>
        <begin position="122"/>
        <end position="146"/>
    </location>
</feature>
<protein>
    <recommendedName>
        <fullName evidence="7">3-oxo-5-alpha-steroid 4-dehydrogenase C-terminal domain-containing protein</fullName>
    </recommendedName>
</protein>
<evidence type="ECO:0000256" key="5">
    <source>
        <dbReference type="ARBA" id="ARBA00023136"/>
    </source>
</evidence>
<keyword evidence="5 6" id="KW-0472">Membrane</keyword>
<evidence type="ECO:0000256" key="4">
    <source>
        <dbReference type="ARBA" id="ARBA00022989"/>
    </source>
</evidence>
<reference evidence="9" key="2">
    <citation type="journal article" date="2017" name="J. Anim. Genet.">
        <title>Multiple reference genome sequences of hot pepper reveal the massive evolution of plant disease resistance genes by retroduplication.</title>
        <authorList>
            <person name="Kim S."/>
            <person name="Park J."/>
            <person name="Yeom S.-I."/>
            <person name="Kim Y.-M."/>
            <person name="Seo E."/>
            <person name="Kim K.-T."/>
            <person name="Kim M.-S."/>
            <person name="Lee J.M."/>
            <person name="Cheong K."/>
            <person name="Shin H.-S."/>
            <person name="Kim S.-B."/>
            <person name="Han K."/>
            <person name="Lee J."/>
            <person name="Park M."/>
            <person name="Lee H.-A."/>
            <person name="Lee H.-Y."/>
            <person name="Lee Y."/>
            <person name="Oh S."/>
            <person name="Lee J.H."/>
            <person name="Choi E."/>
            <person name="Choi E."/>
            <person name="Lee S.E."/>
            <person name="Jeon J."/>
            <person name="Kim H."/>
            <person name="Choi G."/>
            <person name="Song H."/>
            <person name="Lee J."/>
            <person name="Lee S.-C."/>
            <person name="Kwon J.-K."/>
            <person name="Lee H.-Y."/>
            <person name="Koo N."/>
            <person name="Hong Y."/>
            <person name="Kim R.W."/>
            <person name="Kang W.-H."/>
            <person name="Huh J.H."/>
            <person name="Kang B.-C."/>
            <person name="Yang T.-J."/>
            <person name="Lee Y.-H."/>
            <person name="Bennetzen J.L."/>
            <person name="Choi D."/>
        </authorList>
    </citation>
    <scope>NUCLEOTIDE SEQUENCE [LARGE SCALE GENOMIC DNA]</scope>
    <source>
        <strain evidence="9">cv. PBC81</strain>
    </source>
</reference>
<dbReference type="AlphaFoldDB" id="A0A2G2VFC3"/>
<dbReference type="GO" id="GO:0016627">
    <property type="term" value="F:oxidoreductase activity, acting on the CH-CH group of donors"/>
    <property type="evidence" value="ECO:0007669"/>
    <property type="project" value="InterPro"/>
</dbReference>
<dbReference type="EMBL" id="MLFT02000012">
    <property type="protein sequence ID" value="PHT31682.1"/>
    <property type="molecule type" value="Genomic_DNA"/>
</dbReference>
<evidence type="ECO:0000313" key="9">
    <source>
        <dbReference type="Proteomes" id="UP000224567"/>
    </source>
</evidence>
<dbReference type="PANTHER" id="PTHR10556:SF54">
    <property type="entry name" value="VERY-LONG-CHAIN ENOYL-COA REDUCTASE-LIKE"/>
    <property type="match status" value="1"/>
</dbReference>
<name>A0A2G2VFC3_CAPBA</name>
<comment type="caution">
    <text evidence="8">The sequence shown here is derived from an EMBL/GenBank/DDBJ whole genome shotgun (WGS) entry which is preliminary data.</text>
</comment>
<sequence length="267" mass="30154">MFQSFVYEEPNPIITVITVVTFSFLAYLGISEICGRHLQYSKFWNVNASAGSSTSSNFLQGKLSSRIGMFVLYAPACVMGFASFLMYPDGGTRFMMVKSVVTVHFLKRVLEVLFVHKYSGGMILGSALLISSSYFMFAAVMVYIQHLTLGYQEPEVDLKYIGLLIFLVGICGNFYHHYLLSKLRDSKEKGYKIPRGGLFSVVICPHYLFEIIGFVGISFISQTSFSFCCALGVALYLMGRSYVTRKWYLSKFENFPKNVKALIPFVF</sequence>
<comment type="similarity">
    <text evidence="2">Belongs to the steroid 5-alpha reductase family.</text>
</comment>
<evidence type="ECO:0000256" key="3">
    <source>
        <dbReference type="ARBA" id="ARBA00022692"/>
    </source>
</evidence>
<feature type="transmembrane region" description="Helical" evidence="6">
    <location>
        <begin position="158"/>
        <end position="175"/>
    </location>
</feature>
<feature type="transmembrane region" description="Helical" evidence="6">
    <location>
        <begin position="67"/>
        <end position="87"/>
    </location>
</feature>
<gene>
    <name evidence="8" type="ORF">CQW23_28019</name>
</gene>
<evidence type="ECO:0000259" key="7">
    <source>
        <dbReference type="Pfam" id="PF02544"/>
    </source>
</evidence>
<dbReference type="STRING" id="33114.A0A2G2VFC3"/>
<feature type="transmembrane region" description="Helical" evidence="6">
    <location>
        <begin position="223"/>
        <end position="243"/>
    </location>
</feature>
<evidence type="ECO:0000256" key="6">
    <source>
        <dbReference type="SAM" id="Phobius"/>
    </source>
</evidence>
<dbReference type="FunFam" id="1.20.120.1630:FF:000017">
    <property type="entry name" value="3-oxo-5-alpha-steroid 4-dehydrogenase family protein"/>
    <property type="match status" value="1"/>
</dbReference>
<keyword evidence="3 6" id="KW-0812">Transmembrane</keyword>
<dbReference type="GO" id="GO:0006629">
    <property type="term" value="P:lipid metabolic process"/>
    <property type="evidence" value="ECO:0007669"/>
    <property type="project" value="InterPro"/>
</dbReference>
<comment type="subcellular location">
    <subcellularLocation>
        <location evidence="1">Membrane</location>
        <topology evidence="1">Multi-pass membrane protein</topology>
    </subcellularLocation>
</comment>
<organism evidence="8 9">
    <name type="scientific">Capsicum baccatum</name>
    <name type="common">Peruvian pepper</name>
    <dbReference type="NCBI Taxonomy" id="33114"/>
    <lineage>
        <taxon>Eukaryota</taxon>
        <taxon>Viridiplantae</taxon>
        <taxon>Streptophyta</taxon>
        <taxon>Embryophyta</taxon>
        <taxon>Tracheophyta</taxon>
        <taxon>Spermatophyta</taxon>
        <taxon>Magnoliopsida</taxon>
        <taxon>eudicotyledons</taxon>
        <taxon>Gunneridae</taxon>
        <taxon>Pentapetalae</taxon>
        <taxon>asterids</taxon>
        <taxon>lamiids</taxon>
        <taxon>Solanales</taxon>
        <taxon>Solanaceae</taxon>
        <taxon>Solanoideae</taxon>
        <taxon>Capsiceae</taxon>
        <taxon>Capsicum</taxon>
    </lineage>
</organism>
<dbReference type="OrthoDB" id="5788137at2759"/>
<reference evidence="8 9" key="1">
    <citation type="journal article" date="2017" name="Genome Biol.">
        <title>New reference genome sequences of hot pepper reveal the massive evolution of plant disease-resistance genes by retroduplication.</title>
        <authorList>
            <person name="Kim S."/>
            <person name="Park J."/>
            <person name="Yeom S.I."/>
            <person name="Kim Y.M."/>
            <person name="Seo E."/>
            <person name="Kim K.T."/>
            <person name="Kim M.S."/>
            <person name="Lee J.M."/>
            <person name="Cheong K."/>
            <person name="Shin H.S."/>
            <person name="Kim S.B."/>
            <person name="Han K."/>
            <person name="Lee J."/>
            <person name="Park M."/>
            <person name="Lee H.A."/>
            <person name="Lee H.Y."/>
            <person name="Lee Y."/>
            <person name="Oh S."/>
            <person name="Lee J.H."/>
            <person name="Choi E."/>
            <person name="Choi E."/>
            <person name="Lee S.E."/>
            <person name="Jeon J."/>
            <person name="Kim H."/>
            <person name="Choi G."/>
            <person name="Song H."/>
            <person name="Lee J."/>
            <person name="Lee S.C."/>
            <person name="Kwon J.K."/>
            <person name="Lee H.Y."/>
            <person name="Koo N."/>
            <person name="Hong Y."/>
            <person name="Kim R.W."/>
            <person name="Kang W.H."/>
            <person name="Huh J.H."/>
            <person name="Kang B.C."/>
            <person name="Yang T.J."/>
            <person name="Lee Y.H."/>
            <person name="Bennetzen J.L."/>
            <person name="Choi D."/>
        </authorList>
    </citation>
    <scope>NUCLEOTIDE SEQUENCE [LARGE SCALE GENOMIC DNA]</scope>
    <source>
        <strain evidence="9">cv. PBC81</strain>
    </source>
</reference>
<feature type="transmembrane region" description="Helical" evidence="6">
    <location>
        <begin position="196"/>
        <end position="217"/>
    </location>
</feature>
<dbReference type="InterPro" id="IPR039357">
    <property type="entry name" value="SRD5A/TECR"/>
</dbReference>
<dbReference type="InterPro" id="IPR001104">
    <property type="entry name" value="3-oxo-5_a-steroid_4-DH_C"/>
</dbReference>
<dbReference type="GO" id="GO:0016020">
    <property type="term" value="C:membrane"/>
    <property type="evidence" value="ECO:0007669"/>
    <property type="project" value="UniProtKB-SubCell"/>
</dbReference>
<evidence type="ECO:0000313" key="8">
    <source>
        <dbReference type="EMBL" id="PHT31682.1"/>
    </source>
</evidence>
<accession>A0A2G2VFC3</accession>
<dbReference type="Pfam" id="PF02544">
    <property type="entry name" value="Steroid_dh"/>
    <property type="match status" value="1"/>
</dbReference>